<dbReference type="GO" id="GO:0016747">
    <property type="term" value="F:acyltransferase activity, transferring groups other than amino-acyl groups"/>
    <property type="evidence" value="ECO:0007669"/>
    <property type="project" value="InterPro"/>
</dbReference>
<dbReference type="Gene3D" id="3.40.630.30">
    <property type="match status" value="1"/>
</dbReference>
<evidence type="ECO:0000259" key="1">
    <source>
        <dbReference type="PROSITE" id="PS51186"/>
    </source>
</evidence>
<reference evidence="2 3" key="1">
    <citation type="journal article" date="2009" name="Environ. Microbiol.">
        <title>Genome sequence of Desulfobacterium autotrophicum HRM2, a marine sulfate reducer oxidizing organic carbon completely to carbon dioxide.</title>
        <authorList>
            <person name="Strittmatter A.W."/>
            <person name="Liesegang H."/>
            <person name="Rabus R."/>
            <person name="Decker I."/>
            <person name="Amann J."/>
            <person name="Andres S."/>
            <person name="Henne A."/>
            <person name="Fricke W.F."/>
            <person name="Martinez-Arias R."/>
            <person name="Bartels D."/>
            <person name="Goesmann A."/>
            <person name="Krause L."/>
            <person name="Puehler A."/>
            <person name="Klenk H.P."/>
            <person name="Richter M."/>
            <person name="Schuler M."/>
            <person name="Gloeckner F.O."/>
            <person name="Meyerdierks A."/>
            <person name="Gottschalk G."/>
            <person name="Amann R."/>
        </authorList>
    </citation>
    <scope>NUCLEOTIDE SEQUENCE [LARGE SCALE GENOMIC DNA]</scope>
    <source>
        <strain evidence="3">ATCC 43914 / DSM 3382 / HRM2</strain>
    </source>
</reference>
<name>C0QCL4_DESAH</name>
<dbReference type="PROSITE" id="PS51186">
    <property type="entry name" value="GNAT"/>
    <property type="match status" value="1"/>
</dbReference>
<dbReference type="eggNOG" id="COG0456">
    <property type="taxonomic scope" value="Bacteria"/>
</dbReference>
<dbReference type="SUPFAM" id="SSF55729">
    <property type="entry name" value="Acyl-CoA N-acyltransferases (Nat)"/>
    <property type="match status" value="1"/>
</dbReference>
<dbReference type="AlphaFoldDB" id="C0QCL4"/>
<dbReference type="OrthoDB" id="95248at2"/>
<organism evidence="2 3">
    <name type="scientific">Desulforapulum autotrophicum (strain ATCC 43914 / DSM 3382 / VKM B-1955 / HRM2)</name>
    <name type="common">Desulfobacterium autotrophicum</name>
    <dbReference type="NCBI Taxonomy" id="177437"/>
    <lineage>
        <taxon>Bacteria</taxon>
        <taxon>Pseudomonadati</taxon>
        <taxon>Thermodesulfobacteriota</taxon>
        <taxon>Desulfobacteria</taxon>
        <taxon>Desulfobacterales</taxon>
        <taxon>Desulfobacteraceae</taxon>
        <taxon>Desulforapulum</taxon>
    </lineage>
</organism>
<proteinExistence type="predicted"/>
<dbReference type="STRING" id="177437.HRM2_19900"/>
<dbReference type="RefSeq" id="WP_015903869.1">
    <property type="nucleotide sequence ID" value="NC_012108.1"/>
</dbReference>
<protein>
    <recommendedName>
        <fullName evidence="1">N-acetyltransferase domain-containing protein</fullName>
    </recommendedName>
</protein>
<accession>C0QCL4</accession>
<dbReference type="KEGG" id="dat:HRM2_19900"/>
<evidence type="ECO:0000313" key="2">
    <source>
        <dbReference type="EMBL" id="ACN15091.1"/>
    </source>
</evidence>
<evidence type="ECO:0000313" key="3">
    <source>
        <dbReference type="Proteomes" id="UP000000442"/>
    </source>
</evidence>
<keyword evidence="3" id="KW-1185">Reference proteome</keyword>
<dbReference type="InterPro" id="IPR000182">
    <property type="entry name" value="GNAT_dom"/>
</dbReference>
<dbReference type="Pfam" id="PF00583">
    <property type="entry name" value="Acetyltransf_1"/>
    <property type="match status" value="1"/>
</dbReference>
<sequence>MSLSLIKKHIRKIWLREKYHFYVKKLSKSNFVEKTILFKEAKNEDLSAVAVQFKSHFGENGFEYLSGKINSGEILLIGYENLNSDKICFVSWLSEKEKALIEFKKKRSSQNVVFSFRTLVPPEYRNIKVGRRGIGFAQEVALRKGYKEIWGIVKNDNLASQKMLESLGWYKDGNLLRKVVLKKEFFRVL</sequence>
<feature type="domain" description="N-acetyltransferase" evidence="1">
    <location>
        <begin position="36"/>
        <end position="189"/>
    </location>
</feature>
<dbReference type="InterPro" id="IPR016181">
    <property type="entry name" value="Acyl_CoA_acyltransferase"/>
</dbReference>
<dbReference type="EMBL" id="CP001087">
    <property type="protein sequence ID" value="ACN15091.1"/>
    <property type="molecule type" value="Genomic_DNA"/>
</dbReference>
<dbReference type="HOGENOM" id="CLU_1432424_0_0_7"/>
<gene>
    <name evidence="2" type="ordered locus">HRM2_19900</name>
</gene>
<dbReference type="Proteomes" id="UP000000442">
    <property type="component" value="Chromosome"/>
</dbReference>